<sequence>MAQLDITTEYAESLWGEHELSTDDLGPWLTFAFTLEDGTLAALVREVHNAPNPGYILTVIGPKESRDALTEFLTESGLSPERVLHEGFD</sequence>
<dbReference type="Proteomes" id="UP001519291">
    <property type="component" value="Unassembled WGS sequence"/>
</dbReference>
<proteinExistence type="predicted"/>
<name>A0ABS4Y7I1_9ACTN</name>
<dbReference type="RefSeq" id="WP_307842092.1">
    <property type="nucleotide sequence ID" value="NZ_JAGIOH010000001.1"/>
</dbReference>
<accession>A0ABS4Y7I1</accession>
<organism evidence="1 2">
    <name type="scientific">Streptomyces syringium</name>
    <dbReference type="NCBI Taxonomy" id="76729"/>
    <lineage>
        <taxon>Bacteria</taxon>
        <taxon>Bacillati</taxon>
        <taxon>Actinomycetota</taxon>
        <taxon>Actinomycetes</taxon>
        <taxon>Kitasatosporales</taxon>
        <taxon>Streptomycetaceae</taxon>
        <taxon>Streptomyces</taxon>
    </lineage>
</organism>
<keyword evidence="2" id="KW-1185">Reference proteome</keyword>
<dbReference type="GeneID" id="91571071"/>
<dbReference type="EMBL" id="JAGIOH010000001">
    <property type="protein sequence ID" value="MBP2404731.1"/>
    <property type="molecule type" value="Genomic_DNA"/>
</dbReference>
<comment type="caution">
    <text evidence="1">The sequence shown here is derived from an EMBL/GenBank/DDBJ whole genome shotgun (WGS) entry which is preliminary data.</text>
</comment>
<protein>
    <submittedName>
        <fullName evidence="1">Uncharacterized protein</fullName>
    </submittedName>
</protein>
<gene>
    <name evidence="1" type="ORF">JO379_004200</name>
</gene>
<evidence type="ECO:0000313" key="2">
    <source>
        <dbReference type="Proteomes" id="UP001519291"/>
    </source>
</evidence>
<evidence type="ECO:0000313" key="1">
    <source>
        <dbReference type="EMBL" id="MBP2404731.1"/>
    </source>
</evidence>
<reference evidence="1 2" key="1">
    <citation type="submission" date="2021-03" db="EMBL/GenBank/DDBJ databases">
        <title>Sequencing the genomes of 1000 actinobacteria strains.</title>
        <authorList>
            <person name="Klenk H.-P."/>
        </authorList>
    </citation>
    <scope>NUCLEOTIDE SEQUENCE [LARGE SCALE GENOMIC DNA]</scope>
    <source>
        <strain evidence="1 2">DSM 41480</strain>
    </source>
</reference>